<dbReference type="STRING" id="1675527.AIOL_002642"/>
<keyword evidence="5 9" id="KW-0812">Transmembrane</keyword>
<feature type="transmembrane region" description="Helical" evidence="9">
    <location>
        <begin position="30"/>
        <end position="52"/>
    </location>
</feature>
<dbReference type="Pfam" id="PF04290">
    <property type="entry name" value="DctQ"/>
    <property type="match status" value="1"/>
</dbReference>
<organism evidence="11 12">
    <name type="scientific">Candidatus Rhodobacter oscarellae</name>
    <dbReference type="NCBI Taxonomy" id="1675527"/>
    <lineage>
        <taxon>Bacteria</taxon>
        <taxon>Pseudomonadati</taxon>
        <taxon>Pseudomonadota</taxon>
        <taxon>Alphaproteobacteria</taxon>
        <taxon>Rhodobacterales</taxon>
        <taxon>Rhodobacter group</taxon>
        <taxon>Rhodobacter</taxon>
    </lineage>
</organism>
<dbReference type="GO" id="GO:0022857">
    <property type="term" value="F:transmembrane transporter activity"/>
    <property type="evidence" value="ECO:0007669"/>
    <property type="project" value="UniProtKB-UniRule"/>
</dbReference>
<keyword evidence="4 9" id="KW-0997">Cell inner membrane</keyword>
<proteinExistence type="inferred from homology"/>
<feature type="transmembrane region" description="Helical" evidence="9">
    <location>
        <begin position="114"/>
        <end position="134"/>
    </location>
</feature>
<evidence type="ECO:0000256" key="1">
    <source>
        <dbReference type="ARBA" id="ARBA00004429"/>
    </source>
</evidence>
<keyword evidence="12" id="KW-1185">Reference proteome</keyword>
<keyword evidence="3" id="KW-1003">Cell membrane</keyword>
<dbReference type="EMBL" id="LFTY01000002">
    <property type="protein sequence ID" value="KMW57677.1"/>
    <property type="molecule type" value="Genomic_DNA"/>
</dbReference>
<evidence type="ECO:0000313" key="11">
    <source>
        <dbReference type="EMBL" id="KMW57677.1"/>
    </source>
</evidence>
<comment type="subunit">
    <text evidence="9">The complex comprises the extracytoplasmic solute receptor protein and the two transmembrane proteins.</text>
</comment>
<dbReference type="InterPro" id="IPR055348">
    <property type="entry name" value="DctQ"/>
</dbReference>
<keyword evidence="2 9" id="KW-0813">Transport</keyword>
<feature type="domain" description="Tripartite ATP-independent periplasmic transporters DctQ component" evidence="10">
    <location>
        <begin position="10"/>
        <end position="140"/>
    </location>
</feature>
<comment type="subcellular location">
    <subcellularLocation>
        <location evidence="1 9">Cell inner membrane</location>
        <topology evidence="1 9">Multi-pass membrane protein</topology>
    </subcellularLocation>
</comment>
<dbReference type="AlphaFoldDB" id="A0A0J9E4M0"/>
<evidence type="ECO:0000256" key="2">
    <source>
        <dbReference type="ARBA" id="ARBA00022448"/>
    </source>
</evidence>
<evidence type="ECO:0000256" key="9">
    <source>
        <dbReference type="RuleBase" id="RU369079"/>
    </source>
</evidence>
<evidence type="ECO:0000313" key="12">
    <source>
        <dbReference type="Proteomes" id="UP000037178"/>
    </source>
</evidence>
<dbReference type="InterPro" id="IPR007387">
    <property type="entry name" value="TRAP_DctQ"/>
</dbReference>
<dbReference type="GO" id="GO:0015740">
    <property type="term" value="P:C4-dicarboxylate transport"/>
    <property type="evidence" value="ECO:0007669"/>
    <property type="project" value="TreeGrafter"/>
</dbReference>
<evidence type="ECO:0000259" key="10">
    <source>
        <dbReference type="Pfam" id="PF04290"/>
    </source>
</evidence>
<keyword evidence="6 9" id="KW-1133">Transmembrane helix</keyword>
<reference evidence="11 12" key="1">
    <citation type="submission" date="2015-06" db="EMBL/GenBank/DDBJ databases">
        <title>Draft genome sequence of an Alphaproteobacteria species associated to the Mediterranean sponge Oscarella lobularis.</title>
        <authorList>
            <person name="Jourda C."/>
            <person name="Santini S."/>
            <person name="Claverie J.-M."/>
        </authorList>
    </citation>
    <scope>NUCLEOTIDE SEQUENCE [LARGE SCALE GENOMIC DNA]</scope>
    <source>
        <strain evidence="11">IGS</strain>
    </source>
</reference>
<evidence type="ECO:0000256" key="6">
    <source>
        <dbReference type="ARBA" id="ARBA00022989"/>
    </source>
</evidence>
<comment type="caution">
    <text evidence="9">Lacks conserved residue(s) required for the propagation of feature annotation.</text>
</comment>
<dbReference type="PATRIC" id="fig|1675527.3.peg.2769"/>
<comment type="function">
    <text evidence="9">Part of the tripartite ATP-independent periplasmic (TRAP) transport system.</text>
</comment>
<dbReference type="GO" id="GO:0005886">
    <property type="term" value="C:plasma membrane"/>
    <property type="evidence" value="ECO:0007669"/>
    <property type="project" value="UniProtKB-SubCell"/>
</dbReference>
<accession>A0A0J9E4M0</accession>
<feature type="transmembrane region" description="Helical" evidence="9">
    <location>
        <begin position="73"/>
        <end position="94"/>
    </location>
</feature>
<gene>
    <name evidence="11" type="ORF">AIOL_002642</name>
</gene>
<dbReference type="PANTHER" id="PTHR35011">
    <property type="entry name" value="2,3-DIKETO-L-GULONATE TRAP TRANSPORTER SMALL PERMEASE PROTEIN YIAM"/>
    <property type="match status" value="1"/>
</dbReference>
<comment type="similarity">
    <text evidence="8 9">Belongs to the TRAP transporter small permease family.</text>
</comment>
<keyword evidence="7 9" id="KW-0472">Membrane</keyword>
<evidence type="ECO:0000256" key="3">
    <source>
        <dbReference type="ARBA" id="ARBA00022475"/>
    </source>
</evidence>
<evidence type="ECO:0000256" key="7">
    <source>
        <dbReference type="ARBA" id="ARBA00023136"/>
    </source>
</evidence>
<protein>
    <recommendedName>
        <fullName evidence="9">TRAP transporter small permease protein</fullName>
    </recommendedName>
</protein>
<sequence length="151" mass="17049">MLSCVFLFAMMVVTFVDVVGRYVFLKPLPAGYEIVSLMMPAIIFLALPLSVIRNSHVTVDLLDSFTPKRFAEYRAIVISLICSATMALLAWRLAIRSRDQHRYEEVSDELILELWPFSAAMAALCAMTAVVFLVKFAHQIHGLRPIQDNTK</sequence>
<evidence type="ECO:0000256" key="5">
    <source>
        <dbReference type="ARBA" id="ARBA00022692"/>
    </source>
</evidence>
<evidence type="ECO:0000256" key="4">
    <source>
        <dbReference type="ARBA" id="ARBA00022519"/>
    </source>
</evidence>
<evidence type="ECO:0000256" key="8">
    <source>
        <dbReference type="ARBA" id="ARBA00038436"/>
    </source>
</evidence>
<dbReference type="PANTHER" id="PTHR35011:SF10">
    <property type="entry name" value="TRAP TRANSPORTER SMALL PERMEASE PROTEIN"/>
    <property type="match status" value="1"/>
</dbReference>
<name>A0A0J9E4M0_9RHOB</name>
<comment type="caution">
    <text evidence="11">The sequence shown here is derived from an EMBL/GenBank/DDBJ whole genome shotgun (WGS) entry which is preliminary data.</text>
</comment>
<dbReference type="Proteomes" id="UP000037178">
    <property type="component" value="Unassembled WGS sequence"/>
</dbReference>